<evidence type="ECO:0000256" key="3">
    <source>
        <dbReference type="PIRSR" id="PIRSR620019-2"/>
    </source>
</evidence>
<feature type="domain" description="PglD N-terminal" evidence="4">
    <location>
        <begin position="3"/>
        <end position="77"/>
    </location>
</feature>
<dbReference type="KEGG" id="clap:NCTC11466_01683"/>
<dbReference type="AlphaFoldDB" id="A0A447V0L1"/>
<dbReference type="InterPro" id="IPR050179">
    <property type="entry name" value="Trans_hexapeptide_repeat"/>
</dbReference>
<evidence type="ECO:0000313" key="5">
    <source>
        <dbReference type="EMBL" id="VEB96530.1"/>
    </source>
</evidence>
<keyword evidence="6" id="KW-1185">Reference proteome</keyword>
<evidence type="ECO:0000256" key="2">
    <source>
        <dbReference type="PIRSR" id="PIRSR620019-1"/>
    </source>
</evidence>
<evidence type="ECO:0000256" key="1">
    <source>
        <dbReference type="ARBA" id="ARBA00007274"/>
    </source>
</evidence>
<name>A0A447V0L1_9ENTR</name>
<dbReference type="EMBL" id="LR134201">
    <property type="protein sequence ID" value="VEB96530.1"/>
    <property type="molecule type" value="Genomic_DNA"/>
</dbReference>
<keyword evidence="5" id="KW-0012">Acyltransferase</keyword>
<dbReference type="Pfam" id="PF17836">
    <property type="entry name" value="PglD_N"/>
    <property type="match status" value="1"/>
</dbReference>
<dbReference type="Gene3D" id="2.160.10.10">
    <property type="entry name" value="Hexapeptide repeat proteins"/>
    <property type="match status" value="2"/>
</dbReference>
<keyword evidence="5" id="KW-0808">Transferase</keyword>
<sequence>MRLGILGGGGLGREVLVLARQINSAGRWSEIFIIDDFIAAKEMQGVKVVRSSEAVYDDVELVIAIGEPSVRETLAKQFITKCPLATLIHPQVFIPEDTKISAGCIIFPGVFISCNVTLGDNCIVQAQSVIAHDCTIGAHTVFASHVTLAGRCRLGERVFLGMSCAVKENTEIGNDVIIGMGAMVFTAISDRSIARGNPAVVTVNELCRKVFNSRNE</sequence>
<dbReference type="InterPro" id="IPR011004">
    <property type="entry name" value="Trimer_LpxA-like_sf"/>
</dbReference>
<dbReference type="InterPro" id="IPR041561">
    <property type="entry name" value="PglD_N"/>
</dbReference>
<feature type="site" description="Increases basicity of active site His" evidence="2">
    <location>
        <position position="133"/>
    </location>
</feature>
<dbReference type="GO" id="GO:0008780">
    <property type="term" value="F:acyl-[acyl-carrier-protein]-UDP-N-acetylglucosamine O-acyltransferase activity"/>
    <property type="evidence" value="ECO:0007669"/>
    <property type="project" value="UniProtKB-EC"/>
</dbReference>
<proteinExistence type="inferred from homology"/>
<protein>
    <submittedName>
        <fullName evidence="5">Acyl-[acyl-carrier-protein]--UDP-N-acetylglucosamine O-acyltransferase</fullName>
        <ecNumber evidence="5">2.3.1.129</ecNumber>
    </submittedName>
</protein>
<evidence type="ECO:0000259" key="4">
    <source>
        <dbReference type="Pfam" id="PF17836"/>
    </source>
</evidence>
<dbReference type="CDD" id="cd03360">
    <property type="entry name" value="LbH_AT_putative"/>
    <property type="match status" value="1"/>
</dbReference>
<evidence type="ECO:0000313" key="6">
    <source>
        <dbReference type="Proteomes" id="UP000274122"/>
    </source>
</evidence>
<dbReference type="Gene3D" id="3.40.50.20">
    <property type="match status" value="1"/>
</dbReference>
<dbReference type="OrthoDB" id="9794407at2"/>
<reference evidence="5 6" key="1">
    <citation type="submission" date="2018-12" db="EMBL/GenBank/DDBJ databases">
        <authorList>
            <consortium name="Pathogen Informatics"/>
        </authorList>
    </citation>
    <scope>NUCLEOTIDE SEQUENCE [LARGE SCALE GENOMIC DNA]</scope>
    <source>
        <strain evidence="5 6">NCTC11466</strain>
    </source>
</reference>
<dbReference type="PANTHER" id="PTHR43300:SF7">
    <property type="entry name" value="UDP-N-ACETYLBACILLOSAMINE N-ACETYLTRANSFERASE"/>
    <property type="match status" value="1"/>
</dbReference>
<feature type="binding site" evidence="3">
    <location>
        <position position="66"/>
    </location>
    <ligand>
        <name>substrate</name>
    </ligand>
</feature>
<dbReference type="Proteomes" id="UP000274122">
    <property type="component" value="Chromosome"/>
</dbReference>
<dbReference type="SUPFAM" id="SSF51161">
    <property type="entry name" value="Trimeric LpxA-like enzymes"/>
    <property type="match status" value="1"/>
</dbReference>
<dbReference type="RefSeq" id="WP_126355802.1">
    <property type="nucleotide sequence ID" value="NZ_LR134201.1"/>
</dbReference>
<dbReference type="PANTHER" id="PTHR43300">
    <property type="entry name" value="ACETYLTRANSFERASE"/>
    <property type="match status" value="1"/>
</dbReference>
<dbReference type="NCBIfam" id="TIGR03570">
    <property type="entry name" value="NeuD_NnaD"/>
    <property type="match status" value="1"/>
</dbReference>
<organism evidence="5 6">
    <name type="scientific">Cedecea lapagei</name>
    <dbReference type="NCBI Taxonomy" id="158823"/>
    <lineage>
        <taxon>Bacteria</taxon>
        <taxon>Pseudomonadati</taxon>
        <taxon>Pseudomonadota</taxon>
        <taxon>Gammaproteobacteria</taxon>
        <taxon>Enterobacterales</taxon>
        <taxon>Enterobacteriaceae</taxon>
        <taxon>Cedecea</taxon>
    </lineage>
</organism>
<accession>A0A447V0L1</accession>
<dbReference type="InterPro" id="IPR020019">
    <property type="entry name" value="AcTrfase_PglD-like"/>
</dbReference>
<dbReference type="EC" id="2.3.1.129" evidence="5"/>
<dbReference type="Pfam" id="PF00132">
    <property type="entry name" value="Hexapep"/>
    <property type="match status" value="2"/>
</dbReference>
<comment type="similarity">
    <text evidence="1">Belongs to the transferase hexapeptide repeat family.</text>
</comment>
<gene>
    <name evidence="5" type="primary">lpxA_1</name>
    <name evidence="5" type="ORF">NCTC11466_01683</name>
</gene>
<feature type="active site" description="Proton acceptor" evidence="2">
    <location>
        <position position="132"/>
    </location>
</feature>
<dbReference type="InterPro" id="IPR001451">
    <property type="entry name" value="Hexapep"/>
</dbReference>